<dbReference type="AlphaFoldDB" id="A0A9P4HUT6"/>
<keyword evidence="2" id="KW-1185">Reference proteome</keyword>
<evidence type="ECO:0000313" key="2">
    <source>
        <dbReference type="Proteomes" id="UP000799776"/>
    </source>
</evidence>
<comment type="caution">
    <text evidence="1">The sequence shown here is derived from an EMBL/GenBank/DDBJ whole genome shotgun (WGS) entry which is preliminary data.</text>
</comment>
<dbReference type="Proteomes" id="UP000799776">
    <property type="component" value="Unassembled WGS sequence"/>
</dbReference>
<dbReference type="EMBL" id="ML978729">
    <property type="protein sequence ID" value="KAF2085670.1"/>
    <property type="molecule type" value="Genomic_DNA"/>
</dbReference>
<reference evidence="1" key="1">
    <citation type="journal article" date="2020" name="Stud. Mycol.">
        <title>101 Dothideomycetes genomes: a test case for predicting lifestyles and emergence of pathogens.</title>
        <authorList>
            <person name="Haridas S."/>
            <person name="Albert R."/>
            <person name="Binder M."/>
            <person name="Bloem J."/>
            <person name="Labutti K."/>
            <person name="Salamov A."/>
            <person name="Andreopoulos B."/>
            <person name="Baker S."/>
            <person name="Barry K."/>
            <person name="Bills G."/>
            <person name="Bluhm B."/>
            <person name="Cannon C."/>
            <person name="Castanera R."/>
            <person name="Culley D."/>
            <person name="Daum C."/>
            <person name="Ezra D."/>
            <person name="Gonzalez J."/>
            <person name="Henrissat B."/>
            <person name="Kuo A."/>
            <person name="Liang C."/>
            <person name="Lipzen A."/>
            <person name="Lutzoni F."/>
            <person name="Magnuson J."/>
            <person name="Mondo S."/>
            <person name="Nolan M."/>
            <person name="Ohm R."/>
            <person name="Pangilinan J."/>
            <person name="Park H.-J."/>
            <person name="Ramirez L."/>
            <person name="Alfaro M."/>
            <person name="Sun H."/>
            <person name="Tritt A."/>
            <person name="Yoshinaga Y."/>
            <person name="Zwiers L.-H."/>
            <person name="Turgeon B."/>
            <person name="Goodwin S."/>
            <person name="Spatafora J."/>
            <person name="Crous P."/>
            <person name="Grigoriev I."/>
        </authorList>
    </citation>
    <scope>NUCLEOTIDE SEQUENCE</scope>
    <source>
        <strain evidence="1">CBS 121410</strain>
    </source>
</reference>
<evidence type="ECO:0000313" key="1">
    <source>
        <dbReference type="EMBL" id="KAF2085670.1"/>
    </source>
</evidence>
<name>A0A9P4HUT6_9PEZI</name>
<organism evidence="1 2">
    <name type="scientific">Saccharata proteae CBS 121410</name>
    <dbReference type="NCBI Taxonomy" id="1314787"/>
    <lineage>
        <taxon>Eukaryota</taxon>
        <taxon>Fungi</taxon>
        <taxon>Dikarya</taxon>
        <taxon>Ascomycota</taxon>
        <taxon>Pezizomycotina</taxon>
        <taxon>Dothideomycetes</taxon>
        <taxon>Dothideomycetes incertae sedis</taxon>
        <taxon>Botryosphaeriales</taxon>
        <taxon>Saccharataceae</taxon>
        <taxon>Saccharata</taxon>
    </lineage>
</organism>
<protein>
    <submittedName>
        <fullName evidence="1">Uncharacterized protein</fullName>
    </submittedName>
</protein>
<sequence>MRMILSTPRMPKLPYDGSFEDEARRLSNWHRLKDYLFLTGPDLDAAPDRAFFNKHKLIDTPNLGLCGAVQYLVGLINEELDDLDALIRKRAGKLEEQQWDPRHARGAAARAVFQQRAREVHADAKRERRDIVDDSGLHECSQDVLYLTSNAELWYLIRRARIVRNAIGQEASWIDAAIRETEMIEASIREDWRFDVPIREAQKIKQPLLQRRVSGSSEKSGQGNGYN</sequence>
<gene>
    <name evidence="1" type="ORF">K490DRAFT_67552</name>
</gene>
<accession>A0A9P4HUT6</accession>
<proteinExistence type="predicted"/>